<feature type="signal peptide" evidence="2">
    <location>
        <begin position="1"/>
        <end position="19"/>
    </location>
</feature>
<dbReference type="Pfam" id="PF04955">
    <property type="entry name" value="HupE_UreJ"/>
    <property type="match status" value="1"/>
</dbReference>
<feature type="transmembrane region" description="Helical" evidence="1">
    <location>
        <begin position="91"/>
        <end position="107"/>
    </location>
</feature>
<evidence type="ECO:0000313" key="3">
    <source>
        <dbReference type="EMBL" id="BAT58833.1"/>
    </source>
</evidence>
<dbReference type="AlphaFoldDB" id="A0A0S3PSC0"/>
<keyword evidence="1" id="KW-0472">Membrane</keyword>
<keyword evidence="1" id="KW-1133">Transmembrane helix</keyword>
<dbReference type="InterPro" id="IPR007038">
    <property type="entry name" value="HupE_UreJ"/>
</dbReference>
<evidence type="ECO:0000313" key="4">
    <source>
        <dbReference type="Proteomes" id="UP000236884"/>
    </source>
</evidence>
<keyword evidence="2" id="KW-0732">Signal</keyword>
<dbReference type="EMBL" id="AP014946">
    <property type="protein sequence ID" value="BAT58833.1"/>
    <property type="molecule type" value="Genomic_DNA"/>
</dbReference>
<keyword evidence="4" id="KW-1185">Reference proteome</keyword>
<gene>
    <name evidence="3" type="ORF">GJW-30_1_01360</name>
</gene>
<name>A0A0S3PSC0_9BRAD</name>
<feature type="transmembrane region" description="Helical" evidence="1">
    <location>
        <begin position="170"/>
        <end position="187"/>
    </location>
</feature>
<evidence type="ECO:0000256" key="2">
    <source>
        <dbReference type="SAM" id="SignalP"/>
    </source>
</evidence>
<dbReference type="KEGG" id="vgo:GJW-30_1_01360"/>
<sequence length="188" mass="18983">MRSKLLIAALVLTPSLAFAHGGAPGHTHSFMDGVLHPLNGLDHLLAAFAIGLWAVVSGMRRPWLVPLTFVAAMTAATLAGASGIVLPRAEWMIAASVMALGLLCLFAPRLPVAAGMAIAALFALAHGYAHGSEGDASTPYLAGLIASTAALHVAGMASGYLALFAERPALARLAGAVIAVGGVFVLVA</sequence>
<organism evidence="3 4">
    <name type="scientific">Variibacter gotjawalensis</name>
    <dbReference type="NCBI Taxonomy" id="1333996"/>
    <lineage>
        <taxon>Bacteria</taxon>
        <taxon>Pseudomonadati</taxon>
        <taxon>Pseudomonadota</taxon>
        <taxon>Alphaproteobacteria</taxon>
        <taxon>Hyphomicrobiales</taxon>
        <taxon>Nitrobacteraceae</taxon>
        <taxon>Variibacter</taxon>
    </lineage>
</organism>
<feature type="transmembrane region" description="Helical" evidence="1">
    <location>
        <begin position="112"/>
        <end position="129"/>
    </location>
</feature>
<dbReference type="PIRSF" id="PIRSF016919">
    <property type="entry name" value="HupE_UreJ"/>
    <property type="match status" value="1"/>
</dbReference>
<proteinExistence type="predicted"/>
<protein>
    <submittedName>
        <fullName evidence="3">HupE / UreJ protein</fullName>
    </submittedName>
</protein>
<feature type="chain" id="PRO_5006615674" evidence="2">
    <location>
        <begin position="20"/>
        <end position="188"/>
    </location>
</feature>
<keyword evidence="1" id="KW-0812">Transmembrane</keyword>
<feature type="transmembrane region" description="Helical" evidence="1">
    <location>
        <begin position="35"/>
        <end position="56"/>
    </location>
</feature>
<accession>A0A0S3PSC0</accession>
<dbReference type="Proteomes" id="UP000236884">
    <property type="component" value="Chromosome"/>
</dbReference>
<evidence type="ECO:0000256" key="1">
    <source>
        <dbReference type="SAM" id="Phobius"/>
    </source>
</evidence>
<feature type="transmembrane region" description="Helical" evidence="1">
    <location>
        <begin position="141"/>
        <end position="163"/>
    </location>
</feature>
<feature type="transmembrane region" description="Helical" evidence="1">
    <location>
        <begin position="63"/>
        <end position="85"/>
    </location>
</feature>
<dbReference type="RefSeq" id="WP_172887560.1">
    <property type="nucleotide sequence ID" value="NZ_AP014946.1"/>
</dbReference>
<reference evidence="3 4" key="1">
    <citation type="submission" date="2015-08" db="EMBL/GenBank/DDBJ databases">
        <title>Investigation of the bacterial diversity of lava forest soil.</title>
        <authorList>
            <person name="Lee J.S."/>
        </authorList>
    </citation>
    <scope>NUCLEOTIDE SEQUENCE [LARGE SCALE GENOMIC DNA]</scope>
    <source>
        <strain evidence="3 4">GJW-30</strain>
    </source>
</reference>